<evidence type="ECO:0000313" key="3">
    <source>
        <dbReference type="Proteomes" id="UP000499080"/>
    </source>
</evidence>
<dbReference type="OrthoDB" id="6343797at2759"/>
<dbReference type="PROSITE" id="PS50994">
    <property type="entry name" value="INTEGRASE"/>
    <property type="match status" value="1"/>
</dbReference>
<gene>
    <name evidence="2" type="ORF">AVEN_64807_1</name>
</gene>
<dbReference type="InterPro" id="IPR036397">
    <property type="entry name" value="RNaseH_sf"/>
</dbReference>
<dbReference type="EMBL" id="BGPR01001437">
    <property type="protein sequence ID" value="GBM53878.1"/>
    <property type="molecule type" value="Genomic_DNA"/>
</dbReference>
<protein>
    <recommendedName>
        <fullName evidence="1">Integrase catalytic domain-containing protein</fullName>
    </recommendedName>
</protein>
<dbReference type="GO" id="GO:0015074">
    <property type="term" value="P:DNA integration"/>
    <property type="evidence" value="ECO:0007669"/>
    <property type="project" value="InterPro"/>
</dbReference>
<dbReference type="PANTHER" id="PTHR46585">
    <property type="entry name" value="INTEGRASE CORE DOMAIN CONTAINING PROTEIN"/>
    <property type="match status" value="1"/>
</dbReference>
<name>A0A4Y2GN12_ARAVE</name>
<reference evidence="2 3" key="1">
    <citation type="journal article" date="2019" name="Sci. Rep.">
        <title>Orb-weaving spider Araneus ventricosus genome elucidates the spidroin gene catalogue.</title>
        <authorList>
            <person name="Kono N."/>
            <person name="Nakamura H."/>
            <person name="Ohtoshi R."/>
            <person name="Moran D.A.P."/>
            <person name="Shinohara A."/>
            <person name="Yoshida Y."/>
            <person name="Fujiwara M."/>
            <person name="Mori M."/>
            <person name="Tomita M."/>
            <person name="Arakawa K."/>
        </authorList>
    </citation>
    <scope>NUCLEOTIDE SEQUENCE [LARGE SCALE GENOMIC DNA]</scope>
</reference>
<proteinExistence type="predicted"/>
<dbReference type="GO" id="GO:0003676">
    <property type="term" value="F:nucleic acid binding"/>
    <property type="evidence" value="ECO:0007669"/>
    <property type="project" value="InterPro"/>
</dbReference>
<evidence type="ECO:0000259" key="1">
    <source>
        <dbReference type="PROSITE" id="PS50994"/>
    </source>
</evidence>
<dbReference type="InterPro" id="IPR012337">
    <property type="entry name" value="RNaseH-like_sf"/>
</dbReference>
<dbReference type="PANTHER" id="PTHR46585:SF1">
    <property type="entry name" value="CHROMO DOMAIN-CONTAINING PROTEIN"/>
    <property type="match status" value="1"/>
</dbReference>
<dbReference type="AlphaFoldDB" id="A0A4Y2GN12"/>
<comment type="caution">
    <text evidence="2">The sequence shown here is derived from an EMBL/GenBank/DDBJ whole genome shotgun (WGS) entry which is preliminary data.</text>
</comment>
<keyword evidence="3" id="KW-1185">Reference proteome</keyword>
<dbReference type="SUPFAM" id="SSF53098">
    <property type="entry name" value="Ribonuclease H-like"/>
    <property type="match status" value="1"/>
</dbReference>
<feature type="domain" description="Integrase catalytic" evidence="1">
    <location>
        <begin position="73"/>
        <end position="167"/>
    </location>
</feature>
<dbReference type="Pfam" id="PF00665">
    <property type="entry name" value="rve"/>
    <property type="match status" value="1"/>
</dbReference>
<evidence type="ECO:0000313" key="2">
    <source>
        <dbReference type="EMBL" id="GBM53878.1"/>
    </source>
</evidence>
<sequence>MEKNSSSKRKTITNEVDKLLEKYYYDVEHPASFGGVAKLAKAAGVSIKLAREWLMKEDTYTLFKPTRYKFLRRKTLAYGIGDLIQSDLVDLSKVSRQNRGVNFLSTSIDAFSKKAYVLTLKDKSAKMMLEAMKKLLKQAKPIVNLQTDEGKEFYNKQVQQLLKKKYN</sequence>
<organism evidence="2 3">
    <name type="scientific">Araneus ventricosus</name>
    <name type="common">Orbweaver spider</name>
    <name type="synonym">Epeira ventricosa</name>
    <dbReference type="NCBI Taxonomy" id="182803"/>
    <lineage>
        <taxon>Eukaryota</taxon>
        <taxon>Metazoa</taxon>
        <taxon>Ecdysozoa</taxon>
        <taxon>Arthropoda</taxon>
        <taxon>Chelicerata</taxon>
        <taxon>Arachnida</taxon>
        <taxon>Araneae</taxon>
        <taxon>Araneomorphae</taxon>
        <taxon>Entelegynae</taxon>
        <taxon>Araneoidea</taxon>
        <taxon>Araneidae</taxon>
        <taxon>Araneus</taxon>
    </lineage>
</organism>
<dbReference type="Gene3D" id="3.30.420.10">
    <property type="entry name" value="Ribonuclease H-like superfamily/Ribonuclease H"/>
    <property type="match status" value="1"/>
</dbReference>
<accession>A0A4Y2GN12</accession>
<dbReference type="InterPro" id="IPR001584">
    <property type="entry name" value="Integrase_cat-core"/>
</dbReference>
<dbReference type="Proteomes" id="UP000499080">
    <property type="component" value="Unassembled WGS sequence"/>
</dbReference>